<keyword evidence="1" id="KW-0472">Membrane</keyword>
<dbReference type="OrthoDB" id="7335270at2"/>
<evidence type="ECO:0000313" key="2">
    <source>
        <dbReference type="EMBL" id="PNG24513.1"/>
    </source>
</evidence>
<dbReference type="EMBL" id="PDZR01000030">
    <property type="protein sequence ID" value="PNG24513.1"/>
    <property type="molecule type" value="Genomic_DNA"/>
</dbReference>
<organism evidence="2 3">
    <name type="scientific">Methylocella silvestris</name>
    <dbReference type="NCBI Taxonomy" id="199596"/>
    <lineage>
        <taxon>Bacteria</taxon>
        <taxon>Pseudomonadati</taxon>
        <taxon>Pseudomonadota</taxon>
        <taxon>Alphaproteobacteria</taxon>
        <taxon>Hyphomicrobiales</taxon>
        <taxon>Beijerinckiaceae</taxon>
        <taxon>Methylocella</taxon>
    </lineage>
</organism>
<feature type="transmembrane region" description="Helical" evidence="1">
    <location>
        <begin position="206"/>
        <end position="227"/>
    </location>
</feature>
<sequence length="350" mass="35757">MVNRVSSSSAAFAAAAGAGLASALLFCLVSQATFAAIALAYLSPLPIMIAMIGFGRTAGLIAGAVATLAVCVIAYLQQAHQESGASAGTAAFAGATFALALAAPALWLSFLALTKPKEARALGQLRAGAASQEFHPLEWLLATAIAIAATVGVVTTIIATARHGGFAAALAHADATLTPVLEMLAAEAPLPQGIDLHKMARLMALAAPPAIAASTLLMLLANLWLAARAAQISALLPRPWPDIPRELGLSRIYVPALVVAIGVSFVGGLAGVVSAIVAATLAMGFALEGLAVVHDVSRGLKYRTLLLGFVYFGLVLLAPPWLLIAFAAIGVAESIFSLRARKRNSLTRKS</sequence>
<keyword evidence="1" id="KW-0812">Transmembrane</keyword>
<feature type="transmembrane region" description="Helical" evidence="1">
    <location>
        <begin position="88"/>
        <end position="110"/>
    </location>
</feature>
<gene>
    <name evidence="2" type="ORF">CR492_18280</name>
</gene>
<feature type="transmembrane region" description="Helical" evidence="1">
    <location>
        <begin position="272"/>
        <end position="293"/>
    </location>
</feature>
<dbReference type="RefSeq" id="WP_102845167.1">
    <property type="nucleotide sequence ID" value="NZ_PDZR01000030.1"/>
</dbReference>
<evidence type="ECO:0008006" key="4">
    <source>
        <dbReference type="Google" id="ProtNLM"/>
    </source>
</evidence>
<comment type="caution">
    <text evidence="2">The sequence shown here is derived from an EMBL/GenBank/DDBJ whole genome shotgun (WGS) entry which is preliminary data.</text>
</comment>
<feature type="transmembrane region" description="Helical" evidence="1">
    <location>
        <begin position="45"/>
        <end position="76"/>
    </location>
</feature>
<proteinExistence type="predicted"/>
<dbReference type="Proteomes" id="UP000236286">
    <property type="component" value="Unassembled WGS sequence"/>
</dbReference>
<name>A0A2J7TCN0_METSI</name>
<keyword evidence="1" id="KW-1133">Transmembrane helix</keyword>
<evidence type="ECO:0000313" key="3">
    <source>
        <dbReference type="Proteomes" id="UP000236286"/>
    </source>
</evidence>
<feature type="transmembrane region" description="Helical" evidence="1">
    <location>
        <begin position="248"/>
        <end position="266"/>
    </location>
</feature>
<reference evidence="2 3" key="1">
    <citation type="submission" date="2017-10" db="EMBL/GenBank/DDBJ databases">
        <title>Genome announcement of Methylocella silvestris TVC from permafrost.</title>
        <authorList>
            <person name="Wang J."/>
            <person name="Geng K."/>
            <person name="Ul-Haque F."/>
            <person name="Crombie A.T."/>
            <person name="Street L.E."/>
            <person name="Wookey P.A."/>
            <person name="Murrell J.C."/>
            <person name="Pratscher J."/>
        </authorList>
    </citation>
    <scope>NUCLEOTIDE SEQUENCE [LARGE SCALE GENOMIC DNA]</scope>
    <source>
        <strain evidence="2 3">TVC</strain>
    </source>
</reference>
<accession>A0A2J7TCN0</accession>
<protein>
    <recommendedName>
        <fullName evidence="4">DUF2232 domain-containing protein</fullName>
    </recommendedName>
</protein>
<feature type="transmembrane region" description="Helical" evidence="1">
    <location>
        <begin position="139"/>
        <end position="159"/>
    </location>
</feature>
<evidence type="ECO:0000256" key="1">
    <source>
        <dbReference type="SAM" id="Phobius"/>
    </source>
</evidence>
<feature type="transmembrane region" description="Helical" evidence="1">
    <location>
        <begin position="305"/>
        <end position="329"/>
    </location>
</feature>
<dbReference type="AlphaFoldDB" id="A0A2J7TCN0"/>